<dbReference type="InterPro" id="IPR003690">
    <property type="entry name" value="MTERF"/>
</dbReference>
<keyword evidence="5" id="KW-1185">Reference proteome</keyword>
<dbReference type="FunFam" id="1.25.70.10:FF:000001">
    <property type="entry name" value="Mitochondrial transcription termination factor-like"/>
    <property type="match status" value="1"/>
</dbReference>
<evidence type="ECO:0000313" key="4">
    <source>
        <dbReference type="EMBL" id="KAG5612527.1"/>
    </source>
</evidence>
<comment type="caution">
    <text evidence="4">The sequence shown here is derived from an EMBL/GenBank/DDBJ whole genome shotgun (WGS) entry which is preliminary data.</text>
</comment>
<name>A0A9J5ZK76_SOLCO</name>
<sequence>MAARLFRPHGHVAAVGQFFFIYNSKFLFQYSTIADKIACDQTHFLVNYLVNSLGFSRGEAISTSTKVTRSKSTGNPQSVLNFFEKSGLDKTHIGKIVSAVPKLLVCDVDKTIKPKLDILQQLGLSGSDLVKVITGSVSILKSLEVSDLEFCISYLRKILGSDEYVVKAIKKRTCLLSVKACERVRINMLFFQSIGFTDDDIKKFILQNPYTLLASPEVVEEKVHRLENEFNISRASGLFIHGVDVFISMKESTVDTKLGVLRDYGWSKWDIIKLVQLLPYCLRLSEEKLRAALDFYMVQLGLKPAYLASHPTLLMFSMKKRVLPRLEFMRSLVEKKLCDEDYNLYTVLLPSEQKFYQAYVLAHKMPDVCELYNKIQQHGKDKKKELDNMFLRFRGRGGAAAAAAARFHGLTDFLSLNSIKSQCLYSTSTTSELVKYLVDSLGFSKQEASLASSKLPYCIALSEDKIQKALSFYMKRLGCEPAYLASHPSILVFSLEKRVVPRVQVLKILDEKKVERRKLGFYYALSMTETKFMDYFVLPYKDQIPDLYEQLNKIVAPYFIAVCPDFLWL</sequence>
<comment type="similarity">
    <text evidence="1">Belongs to the mTERF family.</text>
</comment>
<protein>
    <submittedName>
        <fullName evidence="4">Uncharacterized protein</fullName>
    </submittedName>
</protein>
<dbReference type="InterPro" id="IPR038538">
    <property type="entry name" value="MTERF_sf"/>
</dbReference>
<evidence type="ECO:0000256" key="2">
    <source>
        <dbReference type="ARBA" id="ARBA00022472"/>
    </source>
</evidence>
<evidence type="ECO:0000256" key="1">
    <source>
        <dbReference type="ARBA" id="ARBA00007692"/>
    </source>
</evidence>
<dbReference type="Pfam" id="PF02536">
    <property type="entry name" value="mTERF"/>
    <property type="match status" value="2"/>
</dbReference>
<evidence type="ECO:0000313" key="5">
    <source>
        <dbReference type="Proteomes" id="UP000824120"/>
    </source>
</evidence>
<keyword evidence="2" id="KW-0806">Transcription termination</keyword>
<dbReference type="GO" id="GO:0003676">
    <property type="term" value="F:nucleic acid binding"/>
    <property type="evidence" value="ECO:0007669"/>
    <property type="project" value="InterPro"/>
</dbReference>
<dbReference type="GO" id="GO:0006353">
    <property type="term" value="P:DNA-templated transcription termination"/>
    <property type="evidence" value="ECO:0007669"/>
    <property type="project" value="UniProtKB-KW"/>
</dbReference>
<keyword evidence="2" id="KW-0805">Transcription regulation</keyword>
<keyword evidence="3" id="KW-0809">Transit peptide</keyword>
<dbReference type="Gene3D" id="1.25.70.10">
    <property type="entry name" value="Transcription termination factor 3, mitochondrial"/>
    <property type="match status" value="2"/>
</dbReference>
<dbReference type="Proteomes" id="UP000824120">
    <property type="component" value="Chromosome 4"/>
</dbReference>
<keyword evidence="2" id="KW-0804">Transcription</keyword>
<dbReference type="PANTHER" id="PTHR13068:SF92">
    <property type="entry name" value="MTERF FAMILY PROTEIN"/>
    <property type="match status" value="1"/>
</dbReference>
<organism evidence="4 5">
    <name type="scientific">Solanum commersonii</name>
    <name type="common">Commerson's wild potato</name>
    <name type="synonym">Commerson's nightshade</name>
    <dbReference type="NCBI Taxonomy" id="4109"/>
    <lineage>
        <taxon>Eukaryota</taxon>
        <taxon>Viridiplantae</taxon>
        <taxon>Streptophyta</taxon>
        <taxon>Embryophyta</taxon>
        <taxon>Tracheophyta</taxon>
        <taxon>Spermatophyta</taxon>
        <taxon>Magnoliopsida</taxon>
        <taxon>eudicotyledons</taxon>
        <taxon>Gunneridae</taxon>
        <taxon>Pentapetalae</taxon>
        <taxon>asterids</taxon>
        <taxon>lamiids</taxon>
        <taxon>Solanales</taxon>
        <taxon>Solanaceae</taxon>
        <taxon>Solanoideae</taxon>
        <taxon>Solaneae</taxon>
        <taxon>Solanum</taxon>
    </lineage>
</organism>
<dbReference type="EMBL" id="JACXVP010000004">
    <property type="protein sequence ID" value="KAG5612527.1"/>
    <property type="molecule type" value="Genomic_DNA"/>
</dbReference>
<reference evidence="4 5" key="1">
    <citation type="submission" date="2020-09" db="EMBL/GenBank/DDBJ databases">
        <title>De no assembly of potato wild relative species, Solanum commersonii.</title>
        <authorList>
            <person name="Cho K."/>
        </authorList>
    </citation>
    <scope>NUCLEOTIDE SEQUENCE [LARGE SCALE GENOMIC DNA]</scope>
    <source>
        <strain evidence="4">LZ3.2</strain>
        <tissue evidence="4">Leaf</tissue>
    </source>
</reference>
<dbReference type="OrthoDB" id="637682at2759"/>
<dbReference type="AlphaFoldDB" id="A0A9J5ZK76"/>
<dbReference type="SMART" id="SM00733">
    <property type="entry name" value="Mterf"/>
    <property type="match status" value="8"/>
</dbReference>
<dbReference type="PANTHER" id="PTHR13068">
    <property type="entry name" value="CGI-12 PROTEIN-RELATED"/>
    <property type="match status" value="1"/>
</dbReference>
<gene>
    <name evidence="4" type="ORF">H5410_023808</name>
</gene>
<proteinExistence type="inferred from homology"/>
<evidence type="ECO:0000256" key="3">
    <source>
        <dbReference type="ARBA" id="ARBA00022946"/>
    </source>
</evidence>
<accession>A0A9J5ZK76</accession>